<dbReference type="InterPro" id="IPR008995">
    <property type="entry name" value="Mo/tungstate-bd_C_term_dom"/>
</dbReference>
<dbReference type="InterPro" id="IPR013611">
    <property type="entry name" value="Transp-assoc_OB_typ2"/>
</dbReference>
<dbReference type="PROSITE" id="PS50893">
    <property type="entry name" value="ABC_TRANSPORTER_2"/>
    <property type="match status" value="1"/>
</dbReference>
<organism evidence="5 6">
    <name type="scientific">Tropicimonas aquimaris</name>
    <dbReference type="NCBI Taxonomy" id="914152"/>
    <lineage>
        <taxon>Bacteria</taxon>
        <taxon>Pseudomonadati</taxon>
        <taxon>Pseudomonadota</taxon>
        <taxon>Alphaproteobacteria</taxon>
        <taxon>Rhodobacterales</taxon>
        <taxon>Roseobacteraceae</taxon>
        <taxon>Tropicimonas</taxon>
    </lineage>
</organism>
<dbReference type="GO" id="GO:0005524">
    <property type="term" value="F:ATP binding"/>
    <property type="evidence" value="ECO:0007669"/>
    <property type="project" value="UniProtKB-KW"/>
</dbReference>
<evidence type="ECO:0000256" key="2">
    <source>
        <dbReference type="ARBA" id="ARBA00022741"/>
    </source>
</evidence>
<dbReference type="EMBL" id="JBHTJT010000060">
    <property type="protein sequence ID" value="MFD0982746.1"/>
    <property type="molecule type" value="Genomic_DNA"/>
</dbReference>
<dbReference type="InterPro" id="IPR003439">
    <property type="entry name" value="ABC_transporter-like_ATP-bd"/>
</dbReference>
<dbReference type="Pfam" id="PF08402">
    <property type="entry name" value="TOBE_2"/>
    <property type="match status" value="1"/>
</dbReference>
<keyword evidence="1" id="KW-0813">Transport</keyword>
<dbReference type="InterPro" id="IPR003593">
    <property type="entry name" value="AAA+_ATPase"/>
</dbReference>
<dbReference type="InterPro" id="IPR017871">
    <property type="entry name" value="ABC_transporter-like_CS"/>
</dbReference>
<dbReference type="Proteomes" id="UP001597108">
    <property type="component" value="Unassembled WGS sequence"/>
</dbReference>
<evidence type="ECO:0000256" key="1">
    <source>
        <dbReference type="ARBA" id="ARBA00022448"/>
    </source>
</evidence>
<name>A0ABW3IYZ8_9RHOB</name>
<accession>A0ABW3IYZ8</accession>
<dbReference type="Gene3D" id="3.40.50.300">
    <property type="entry name" value="P-loop containing nucleotide triphosphate hydrolases"/>
    <property type="match status" value="1"/>
</dbReference>
<keyword evidence="3 5" id="KW-0067">ATP-binding</keyword>
<evidence type="ECO:0000256" key="3">
    <source>
        <dbReference type="ARBA" id="ARBA00022840"/>
    </source>
</evidence>
<dbReference type="PANTHER" id="PTHR42781:SF4">
    <property type="entry name" value="SPERMIDINE_PUTRESCINE IMPORT ATP-BINDING PROTEIN POTA"/>
    <property type="match status" value="1"/>
</dbReference>
<dbReference type="InterPro" id="IPR050093">
    <property type="entry name" value="ABC_SmlMolc_Importer"/>
</dbReference>
<evidence type="ECO:0000259" key="4">
    <source>
        <dbReference type="PROSITE" id="PS50893"/>
    </source>
</evidence>
<comment type="caution">
    <text evidence="5">The sequence shown here is derived from an EMBL/GenBank/DDBJ whole genome shotgun (WGS) entry which is preliminary data.</text>
</comment>
<keyword evidence="2" id="KW-0547">Nucleotide-binding</keyword>
<dbReference type="PANTHER" id="PTHR42781">
    <property type="entry name" value="SPERMIDINE/PUTRESCINE IMPORT ATP-BINDING PROTEIN POTA"/>
    <property type="match status" value="1"/>
</dbReference>
<evidence type="ECO:0000313" key="5">
    <source>
        <dbReference type="EMBL" id="MFD0982746.1"/>
    </source>
</evidence>
<dbReference type="RefSeq" id="WP_386079158.1">
    <property type="nucleotide sequence ID" value="NZ_JBHTJT010000060.1"/>
</dbReference>
<dbReference type="SUPFAM" id="SSF52540">
    <property type="entry name" value="P-loop containing nucleoside triphosphate hydrolases"/>
    <property type="match status" value="1"/>
</dbReference>
<evidence type="ECO:0000313" key="6">
    <source>
        <dbReference type="Proteomes" id="UP001597108"/>
    </source>
</evidence>
<keyword evidence="6" id="KW-1185">Reference proteome</keyword>
<protein>
    <submittedName>
        <fullName evidence="5">ABC transporter ATP-binding protein</fullName>
    </submittedName>
</protein>
<dbReference type="SMART" id="SM00382">
    <property type="entry name" value="AAA"/>
    <property type="match status" value="1"/>
</dbReference>
<feature type="domain" description="ABC transporter" evidence="4">
    <location>
        <begin position="21"/>
        <end position="251"/>
    </location>
</feature>
<dbReference type="InterPro" id="IPR027417">
    <property type="entry name" value="P-loop_NTPase"/>
</dbReference>
<sequence length="368" mass="39919">MTTPDLRAETDGGGRAQRPLLEAKGLYKSYGEVDAVSGVDFALDGNSYVTLLGPSGCGKTSILRMIGGFEEITSGALTLDGARLDEIPAARRPINTVFQSYALFPHLSVLDNVAFGLSYRGIPRSRILPTALEALKTVRMEAMADRRPRQLSGGQQQRVALARAIVNEPRLLLLDEPLSALDRRMRKDMQIELKDLQRRLGMTFLHVTHDQEEAFALSDRIIVMRNGRIEQQGRPDHIYARPNTAYVADFIGGAVCVPGEVVDRQAVDVILDTALGRYQIPGAPPLTAGMAAVLCLRPENLLLAADGMPARVTYCVYRGSDWIVECESAGQLLQATALDTPPPPGSDVKLSFDPARAWAAAAEQGVIA</sequence>
<proteinExistence type="predicted"/>
<dbReference type="PROSITE" id="PS00211">
    <property type="entry name" value="ABC_TRANSPORTER_1"/>
    <property type="match status" value="1"/>
</dbReference>
<gene>
    <name evidence="5" type="ORF">ACFQ2S_24225</name>
</gene>
<dbReference type="Pfam" id="PF00005">
    <property type="entry name" value="ABC_tran"/>
    <property type="match status" value="1"/>
</dbReference>
<reference evidence="6" key="1">
    <citation type="journal article" date="2019" name="Int. J. Syst. Evol. Microbiol.">
        <title>The Global Catalogue of Microorganisms (GCM) 10K type strain sequencing project: providing services to taxonomists for standard genome sequencing and annotation.</title>
        <authorList>
            <consortium name="The Broad Institute Genomics Platform"/>
            <consortium name="The Broad Institute Genome Sequencing Center for Infectious Disease"/>
            <person name="Wu L."/>
            <person name="Ma J."/>
        </authorList>
    </citation>
    <scope>NUCLEOTIDE SEQUENCE [LARGE SCALE GENOMIC DNA]</scope>
    <source>
        <strain evidence="6">CCUG 60524</strain>
    </source>
</reference>
<dbReference type="SUPFAM" id="SSF50331">
    <property type="entry name" value="MOP-like"/>
    <property type="match status" value="1"/>
</dbReference>